<keyword evidence="1" id="KW-0233">DNA recombination</keyword>
<feature type="domain" description="Tyr recombinase" evidence="2">
    <location>
        <begin position="160"/>
        <end position="376"/>
    </location>
</feature>
<evidence type="ECO:0000313" key="3">
    <source>
        <dbReference type="EMBL" id="NYZ20543.1"/>
    </source>
</evidence>
<dbReference type="CDD" id="cd00397">
    <property type="entry name" value="DNA_BRE_C"/>
    <property type="match status" value="1"/>
</dbReference>
<dbReference type="Proteomes" id="UP000584642">
    <property type="component" value="Unassembled WGS sequence"/>
</dbReference>
<evidence type="ECO:0000259" key="2">
    <source>
        <dbReference type="PROSITE" id="PS51898"/>
    </source>
</evidence>
<dbReference type="PROSITE" id="PS51898">
    <property type="entry name" value="TYR_RECOMBINASE"/>
    <property type="match status" value="1"/>
</dbReference>
<reference evidence="3 4" key="1">
    <citation type="submission" date="2020-05" db="EMBL/GenBank/DDBJ databases">
        <title>Azospirillum oleiclasticum sp. nov, a nitrogen-fixing and heavy crude oil-emulsifying bacterium isolated from the crude oil of Yumen Oilfield.</title>
        <authorList>
            <person name="Wu D."/>
            <person name="Cai M."/>
            <person name="Zhang X."/>
        </authorList>
    </citation>
    <scope>NUCLEOTIDE SEQUENCE [LARGE SCALE GENOMIC DNA]</scope>
    <source>
        <strain evidence="3 4">ROY-1-1-2</strain>
    </source>
</reference>
<accession>A0ABX2TBJ1</accession>
<dbReference type="InterPro" id="IPR013762">
    <property type="entry name" value="Integrase-like_cat_sf"/>
</dbReference>
<name>A0ABX2TBJ1_9PROT</name>
<evidence type="ECO:0000256" key="1">
    <source>
        <dbReference type="ARBA" id="ARBA00023172"/>
    </source>
</evidence>
<dbReference type="RefSeq" id="WP_180282318.1">
    <property type="nucleotide sequence ID" value="NZ_JABFDB010000008.1"/>
</dbReference>
<evidence type="ECO:0000313" key="4">
    <source>
        <dbReference type="Proteomes" id="UP000584642"/>
    </source>
</evidence>
<protein>
    <submittedName>
        <fullName evidence="3">Site-specific integrase</fullName>
    </submittedName>
</protein>
<proteinExistence type="predicted"/>
<sequence>MSTGDAAGERLPLLCWGDRFSPPDPLVTRYTLTALRSRLVPNSIELALRGIALGMMFCEARDINLVRRAVRGTMLTSAELGVLHDFMRRGRRTEVVNRTTAAQRFWAFIRYVEWIIAPVIDRITNDNNRRVALEGKAAFLRAAKAIGPKRESSVAEENPGETKMMTPAQRELFLRAIVPGSPENPFREDLQHRNYAYLLTAYHLPLRAGELLGLKAADLDFSGAPGSLTVHRRHDNEADKRTRAPAAKTRARVLMFTDKVRGAIYEWIMVHRRNREQFPRAAKTPFVFVNDDGDPLTAHGISSIFDTLRAAHPSLPSNLSTHFLRHDWNCRWVEAVDREVQHLPPRERLQHNRDSRDQQIYMNGWSDRSTQPEKYARAIIIQLATRNR</sequence>
<keyword evidence="4" id="KW-1185">Reference proteome</keyword>
<dbReference type="InterPro" id="IPR011010">
    <property type="entry name" value="DNA_brk_join_enz"/>
</dbReference>
<dbReference type="SUPFAM" id="SSF56349">
    <property type="entry name" value="DNA breaking-rejoining enzymes"/>
    <property type="match status" value="1"/>
</dbReference>
<gene>
    <name evidence="3" type="ORF">HND93_12545</name>
</gene>
<comment type="caution">
    <text evidence="3">The sequence shown here is derived from an EMBL/GenBank/DDBJ whole genome shotgun (WGS) entry which is preliminary data.</text>
</comment>
<dbReference type="InterPro" id="IPR002104">
    <property type="entry name" value="Integrase_catalytic"/>
</dbReference>
<dbReference type="Pfam" id="PF00589">
    <property type="entry name" value="Phage_integrase"/>
    <property type="match status" value="1"/>
</dbReference>
<dbReference type="Gene3D" id="1.10.443.10">
    <property type="entry name" value="Intergrase catalytic core"/>
    <property type="match status" value="1"/>
</dbReference>
<dbReference type="EMBL" id="JABFDB010000008">
    <property type="protein sequence ID" value="NYZ20543.1"/>
    <property type="molecule type" value="Genomic_DNA"/>
</dbReference>
<organism evidence="3 4">
    <name type="scientific">Azospirillum oleiclasticum</name>
    <dbReference type="NCBI Taxonomy" id="2735135"/>
    <lineage>
        <taxon>Bacteria</taxon>
        <taxon>Pseudomonadati</taxon>
        <taxon>Pseudomonadota</taxon>
        <taxon>Alphaproteobacteria</taxon>
        <taxon>Rhodospirillales</taxon>
        <taxon>Azospirillaceae</taxon>
        <taxon>Azospirillum</taxon>
    </lineage>
</organism>